<dbReference type="InterPro" id="IPR015421">
    <property type="entry name" value="PyrdxlP-dep_Trfase_major"/>
</dbReference>
<evidence type="ECO:0000313" key="7">
    <source>
        <dbReference type="Proteomes" id="UP000217785"/>
    </source>
</evidence>
<dbReference type="FunFam" id="3.40.640.10:FF:000089">
    <property type="entry name" value="Aminotransferase, DegT/DnrJ/EryC1/StrS family"/>
    <property type="match status" value="1"/>
</dbReference>
<evidence type="ECO:0000313" key="6">
    <source>
        <dbReference type="EMBL" id="GAX91980.1"/>
    </source>
</evidence>
<protein>
    <submittedName>
        <fullName evidence="6">Pleiotropic regulatory protein</fullName>
    </submittedName>
</protein>
<dbReference type="Gene3D" id="3.40.640.10">
    <property type="entry name" value="Type I PLP-dependent aspartate aminotransferase-like (Major domain)"/>
    <property type="match status" value="1"/>
</dbReference>
<evidence type="ECO:0000256" key="1">
    <source>
        <dbReference type="ARBA" id="ARBA00022898"/>
    </source>
</evidence>
<dbReference type="Pfam" id="PF01041">
    <property type="entry name" value="DegT_DnrJ_EryC1"/>
    <property type="match status" value="1"/>
</dbReference>
<dbReference type="GO" id="GO:0000271">
    <property type="term" value="P:polysaccharide biosynthetic process"/>
    <property type="evidence" value="ECO:0007669"/>
    <property type="project" value="TreeGrafter"/>
</dbReference>
<dbReference type="InterPro" id="IPR000653">
    <property type="entry name" value="DegT/StrS_aminotransferase"/>
</dbReference>
<dbReference type="PANTHER" id="PTHR30244">
    <property type="entry name" value="TRANSAMINASE"/>
    <property type="match status" value="1"/>
</dbReference>
<name>A0A292YU09_9BACL</name>
<dbReference type="Gene3D" id="3.90.1150.10">
    <property type="entry name" value="Aspartate Aminotransferase, domain 1"/>
    <property type="match status" value="1"/>
</dbReference>
<dbReference type="OrthoDB" id="9810913at2"/>
<dbReference type="PIRSF" id="PIRSF000390">
    <property type="entry name" value="PLP_StrS"/>
    <property type="match status" value="1"/>
</dbReference>
<evidence type="ECO:0000256" key="2">
    <source>
        <dbReference type="ARBA" id="ARBA00037999"/>
    </source>
</evidence>
<feature type="active site" description="Proton acceptor" evidence="3">
    <location>
        <position position="186"/>
    </location>
</feature>
<dbReference type="GO" id="GO:0030170">
    <property type="term" value="F:pyridoxal phosphate binding"/>
    <property type="evidence" value="ECO:0007669"/>
    <property type="project" value="UniProtKB-ARBA"/>
</dbReference>
<dbReference type="Proteomes" id="UP000217785">
    <property type="component" value="Unassembled WGS sequence"/>
</dbReference>
<comment type="caution">
    <text evidence="6">The sequence shown here is derived from an EMBL/GenBank/DDBJ whole genome shotgun (WGS) entry which is preliminary data.</text>
</comment>
<dbReference type="InterPro" id="IPR015422">
    <property type="entry name" value="PyrdxlP-dep_Trfase_small"/>
</dbReference>
<organism evidence="6 7">
    <name type="scientific">Effusibacillus lacus</name>
    <dbReference type="NCBI Taxonomy" id="1348429"/>
    <lineage>
        <taxon>Bacteria</taxon>
        <taxon>Bacillati</taxon>
        <taxon>Bacillota</taxon>
        <taxon>Bacilli</taxon>
        <taxon>Bacillales</taxon>
        <taxon>Alicyclobacillaceae</taxon>
        <taxon>Effusibacillus</taxon>
    </lineage>
</organism>
<gene>
    <name evidence="6" type="ORF">EFBL_3671</name>
</gene>
<feature type="modified residue" description="N6-(pyridoxal phosphate)lysine" evidence="4">
    <location>
        <position position="186"/>
    </location>
</feature>
<comment type="similarity">
    <text evidence="2 5">Belongs to the DegT/DnrJ/EryC1 family.</text>
</comment>
<evidence type="ECO:0000256" key="3">
    <source>
        <dbReference type="PIRSR" id="PIRSR000390-1"/>
    </source>
</evidence>
<sequence length="374" mass="41339">MRIPFVDLKAQYSLIRTEVEEAIQKVLESGQYVMGDNVAEFEHEAADYLQAAEAVSVGNGSDALYLSLKAFDIGPGDEVITTPFSFVATGDSILRTGAVPVFVDIDPDSFNLDPQQIEERITNRTKAILPVHLYGQCALMDKITEIANKHSLIVIEDACQAFGSGFSGQKAGTWGHAGCFSFFPTKNLGAFGDGGMITCSNRDLAKKIRLLREHGSESRYHHTMLGINSRLDEIQAAVLRIKLRYIDAWNRKRREIAAQYSSLLQGLPLVLPQTKPAADHIYHLFTVRTSDSRERTELITFLGQNGIQVSVHYPKPIYLQPSYQQLGYKQGLCPVAEQLSQQVLCLPLYPEMAGKAVLHVARSVIAFYKGGGDS</sequence>
<dbReference type="RefSeq" id="WP_096184301.1">
    <property type="nucleotide sequence ID" value="NZ_BDUF01000112.1"/>
</dbReference>
<reference evidence="7" key="1">
    <citation type="submission" date="2017-07" db="EMBL/GenBank/DDBJ databases">
        <title>Draft genome sequence of Effusibacillus lacus strain skLN1.</title>
        <authorList>
            <person name="Watanabe M."/>
            <person name="Kojima H."/>
            <person name="Fukui M."/>
        </authorList>
    </citation>
    <scope>NUCLEOTIDE SEQUENCE [LARGE SCALE GENOMIC DNA]</scope>
    <source>
        <strain evidence="7">skLN1</strain>
    </source>
</reference>
<evidence type="ECO:0000256" key="5">
    <source>
        <dbReference type="RuleBase" id="RU004508"/>
    </source>
</evidence>
<dbReference type="SUPFAM" id="SSF53383">
    <property type="entry name" value="PLP-dependent transferases"/>
    <property type="match status" value="1"/>
</dbReference>
<keyword evidence="7" id="KW-1185">Reference proteome</keyword>
<keyword evidence="1 4" id="KW-0663">Pyridoxal phosphate</keyword>
<accession>A0A292YU09</accession>
<dbReference type="CDD" id="cd00616">
    <property type="entry name" value="AHBA_syn"/>
    <property type="match status" value="1"/>
</dbReference>
<evidence type="ECO:0000256" key="4">
    <source>
        <dbReference type="PIRSR" id="PIRSR000390-2"/>
    </source>
</evidence>
<dbReference type="EMBL" id="BDUF01000112">
    <property type="protein sequence ID" value="GAX91980.1"/>
    <property type="molecule type" value="Genomic_DNA"/>
</dbReference>
<dbReference type="GO" id="GO:0008483">
    <property type="term" value="F:transaminase activity"/>
    <property type="evidence" value="ECO:0007669"/>
    <property type="project" value="TreeGrafter"/>
</dbReference>
<dbReference type="AlphaFoldDB" id="A0A292YU09"/>
<proteinExistence type="inferred from homology"/>
<dbReference type="InterPro" id="IPR015424">
    <property type="entry name" value="PyrdxlP-dep_Trfase"/>
</dbReference>
<dbReference type="PANTHER" id="PTHR30244:SF36">
    <property type="entry name" value="3-OXO-GLUCOSE-6-PHOSPHATE:GLUTAMATE AMINOTRANSFERASE"/>
    <property type="match status" value="1"/>
</dbReference>